<comment type="caution">
    <text evidence="10">The sequence shown here is derived from an EMBL/GenBank/DDBJ whole genome shotgun (WGS) entry which is preliminary data.</text>
</comment>
<evidence type="ECO:0000259" key="9">
    <source>
        <dbReference type="SMART" id="SM00813"/>
    </source>
</evidence>
<reference evidence="10 11" key="1">
    <citation type="submission" date="2020-02" db="EMBL/GenBank/DDBJ databases">
        <title>Whole-genome analyses of novel actinobacteria.</title>
        <authorList>
            <person name="Sahin N."/>
            <person name="Tokatli A."/>
        </authorList>
    </citation>
    <scope>NUCLEOTIDE SEQUENCE [LARGE SCALE GENOMIC DNA]</scope>
    <source>
        <strain evidence="10 11">YC419</strain>
    </source>
</reference>
<gene>
    <name evidence="10" type="ORF">G6048_27905</name>
</gene>
<dbReference type="InterPro" id="IPR017853">
    <property type="entry name" value="GH"/>
</dbReference>
<dbReference type="InterPro" id="IPR010720">
    <property type="entry name" value="Alpha-L-AF_C"/>
</dbReference>
<proteinExistence type="inferred from homology"/>
<dbReference type="Pfam" id="PF22848">
    <property type="entry name" value="ASD1_dom"/>
    <property type="match status" value="1"/>
</dbReference>
<evidence type="ECO:0000256" key="3">
    <source>
        <dbReference type="ARBA" id="ARBA00011165"/>
    </source>
</evidence>
<dbReference type="InterPro" id="IPR055235">
    <property type="entry name" value="ASD1_cat"/>
</dbReference>
<feature type="region of interest" description="Disordered" evidence="8">
    <location>
        <begin position="331"/>
        <end position="363"/>
    </location>
</feature>
<evidence type="ECO:0000256" key="5">
    <source>
        <dbReference type="ARBA" id="ARBA00022801"/>
    </source>
</evidence>
<dbReference type="SUPFAM" id="SSF51011">
    <property type="entry name" value="Glycosyl hydrolase domain"/>
    <property type="match status" value="1"/>
</dbReference>
<feature type="domain" description="Alpha-L-arabinofuranosidase C-terminal" evidence="9">
    <location>
        <begin position="321"/>
        <end position="560"/>
    </location>
</feature>
<comment type="subunit">
    <text evidence="3">Homohexamer; trimer of dimers.</text>
</comment>
<evidence type="ECO:0000256" key="4">
    <source>
        <dbReference type="ARBA" id="ARBA00012670"/>
    </source>
</evidence>
<keyword evidence="5" id="KW-0378">Hydrolase</keyword>
<keyword evidence="7" id="KW-0326">Glycosidase</keyword>
<accession>A0ABX0DV78</accession>
<evidence type="ECO:0000256" key="7">
    <source>
        <dbReference type="ARBA" id="ARBA00023295"/>
    </source>
</evidence>
<evidence type="ECO:0000256" key="1">
    <source>
        <dbReference type="ARBA" id="ARBA00001462"/>
    </source>
</evidence>
<dbReference type="SMART" id="SM00813">
    <property type="entry name" value="Alpha-L-AF_C"/>
    <property type="match status" value="1"/>
</dbReference>
<feature type="compositionally biased region" description="Basic and acidic residues" evidence="8">
    <location>
        <begin position="348"/>
        <end position="363"/>
    </location>
</feature>
<dbReference type="SUPFAM" id="SSF51445">
    <property type="entry name" value="(Trans)glycosidases"/>
    <property type="match status" value="1"/>
</dbReference>
<keyword evidence="11" id="KW-1185">Reference proteome</keyword>
<dbReference type="PANTHER" id="PTHR43576">
    <property type="entry name" value="ALPHA-L-ARABINOFURANOSIDASE C-RELATED"/>
    <property type="match status" value="1"/>
</dbReference>
<protein>
    <recommendedName>
        <fullName evidence="4">non-reducing end alpha-L-arabinofuranosidase</fullName>
        <ecNumber evidence="4">3.2.1.55</ecNumber>
    </recommendedName>
</protein>
<dbReference type="Proteomes" id="UP001518140">
    <property type="component" value="Unassembled WGS sequence"/>
</dbReference>
<comment type="catalytic activity">
    <reaction evidence="1">
        <text>Hydrolysis of terminal non-reducing alpha-L-arabinofuranoside residues in alpha-L-arabinosides.</text>
        <dbReference type="EC" id="3.2.1.55"/>
    </reaction>
</comment>
<evidence type="ECO:0000256" key="6">
    <source>
        <dbReference type="ARBA" id="ARBA00023277"/>
    </source>
</evidence>
<sequence>MDGARGQPALRPPQAEPTGRRLTVQALIDIDTRHPCGRIERDIYGHFLESAFFGNIEGGVLDEGSPLSEPGPGVRAGFREDVLALCRELGIPNVRWPGGNFTSPYHWEDGIGDRSTRPRRLELAWGREESNRFGTDEFLAWCADVGAAPFLVHGCRSVDDAVRWVEYTNYAGDTAYTRRRKENGHPQPYGVRYWGIGNEPYGPWQMGHRPATEYAAAAREHARFMRLVDPGIRLIACGSPWQQEEWTRPVLQRAGSLIDYLSLHLYGATTHPYTARAGDDDYEAVVAQPLYFEQRIQDYAHLVVELSAEAGLERPPALALDEWNIRHLEPADWPEPAPGADGGTAPRELPDGSGEPRPRRLRVDRYSSRTLADALFYAGVFHTLHQTVSLPAPVTMANTVNLVNANGLLEVRPGGVVKSASYHVWDLYQNHTGPVALPTAVEGPARTAAVRQGDNGEGDGAFATRPGVVPYLDASATLSADGRRLHLAVVNRRRDTAIRTRIVRDGRTGAVPAVAEVRDLGADVDDLLAANSLSAPDVVAVRHRPVVETPDGRYDFPAHSVTVLAFDLT</sequence>
<evidence type="ECO:0000313" key="10">
    <source>
        <dbReference type="EMBL" id="NGO45801.1"/>
    </source>
</evidence>
<dbReference type="EMBL" id="JAAKZX010000103">
    <property type="protein sequence ID" value="NGO45801.1"/>
    <property type="molecule type" value="Genomic_DNA"/>
</dbReference>
<evidence type="ECO:0000256" key="8">
    <source>
        <dbReference type="SAM" id="MobiDB-lite"/>
    </source>
</evidence>
<dbReference type="Gene3D" id="3.20.20.80">
    <property type="entry name" value="Glycosidases"/>
    <property type="match status" value="1"/>
</dbReference>
<dbReference type="InterPro" id="IPR013780">
    <property type="entry name" value="Glyco_hydro_b"/>
</dbReference>
<dbReference type="Pfam" id="PF06964">
    <property type="entry name" value="Alpha-L-AF_C"/>
    <property type="match status" value="1"/>
</dbReference>
<dbReference type="EC" id="3.2.1.55" evidence="4"/>
<organism evidence="10 11">
    <name type="scientific">Streptomyces ureilyticus</name>
    <dbReference type="NCBI Taxonomy" id="1775131"/>
    <lineage>
        <taxon>Bacteria</taxon>
        <taxon>Bacillati</taxon>
        <taxon>Actinomycetota</taxon>
        <taxon>Actinomycetes</taxon>
        <taxon>Kitasatosporales</taxon>
        <taxon>Streptomycetaceae</taxon>
        <taxon>Streptomyces</taxon>
    </lineage>
</organism>
<dbReference type="Gene3D" id="2.60.40.1180">
    <property type="entry name" value="Golgi alpha-mannosidase II"/>
    <property type="match status" value="1"/>
</dbReference>
<keyword evidence="6" id="KW-0119">Carbohydrate metabolism</keyword>
<dbReference type="PANTHER" id="PTHR43576:SF3">
    <property type="entry name" value="ALPHA-L-ARABINOFURANOSIDASE C"/>
    <property type="match status" value="1"/>
</dbReference>
<evidence type="ECO:0000256" key="2">
    <source>
        <dbReference type="ARBA" id="ARBA00007186"/>
    </source>
</evidence>
<comment type="similarity">
    <text evidence="2">Belongs to the glycosyl hydrolase 51 family.</text>
</comment>
<evidence type="ECO:0000313" key="11">
    <source>
        <dbReference type="Proteomes" id="UP001518140"/>
    </source>
</evidence>
<name>A0ABX0DV78_9ACTN</name>